<feature type="binding site" evidence="6">
    <location>
        <position position="318"/>
    </location>
    <ligand>
        <name>S-adenosyl-L-methionine</name>
        <dbReference type="ChEBI" id="CHEBI:59789"/>
    </ligand>
</feature>
<sequence length="448" mass="50829">MTFPRIRNALQLMRKLYCTKISVAENIEKDVPLTKKLTQENQHEMLANIITPLRNLDYSGQILMKKNWSKSLLNTIKTKHLPRFRTTLHGVIPSPRTTAYRNKDEFSVQIGVDGNPKTVGLFVGSGSEGEVISVFPSGLENIREDHLEVAKVFEEFIRQSSLNACHRLNDGGCWRSIQVRSNRQGEIMATVIAHPAGIPEGEIDSIKENLVKHFQTKVTSLKSLYLQLCPHTRCNHQQAPYSLIYGNPYIFESIDSYTFRISPESYIQNNTDSIPLLYERIFDFIDVNKQYTILDLNCGIGAFSIFASSYVRGCIGIENSTLCVEDANCNAVKNNVKNCHFMYGSLEKELKGILKELDSTPYIIAVVNAGNIGLHDQVVKILRRCVQLKKLVLFTGKADHPNAMRTIINFCRPKFDTSTPFYLSNVQPIDMYPGTKYCDLIMLFQRAK</sequence>
<dbReference type="Gene3D" id="2.40.50.1070">
    <property type="match status" value="1"/>
</dbReference>
<dbReference type="GO" id="GO:0003723">
    <property type="term" value="F:RNA binding"/>
    <property type="evidence" value="ECO:0007669"/>
    <property type="project" value="TreeGrafter"/>
</dbReference>
<comment type="similarity">
    <text evidence="6">Belongs to the class I-like SAM-binding methyltransferase superfamily. RNA M5U methyltransferase family.</text>
</comment>
<feature type="binding site" evidence="6">
    <location>
        <position position="368"/>
    </location>
    <ligand>
        <name>S-adenosyl-L-methionine</name>
        <dbReference type="ChEBI" id="CHEBI:59789"/>
    </ligand>
</feature>
<dbReference type="GO" id="GO:0032259">
    <property type="term" value="P:methylation"/>
    <property type="evidence" value="ECO:0007669"/>
    <property type="project" value="UniProtKB-KW"/>
</dbReference>
<dbReference type="EnsemblMetazoa" id="RPRC006532-RA">
    <property type="protein sequence ID" value="RPRC006532-PA"/>
    <property type="gene ID" value="RPRC006532"/>
</dbReference>
<name>T1HR62_RHOPR</name>
<dbReference type="OMA" id="DQMLPLW"/>
<dbReference type="GO" id="GO:0006396">
    <property type="term" value="P:RNA processing"/>
    <property type="evidence" value="ECO:0007669"/>
    <property type="project" value="InterPro"/>
</dbReference>
<evidence type="ECO:0000313" key="9">
    <source>
        <dbReference type="Proteomes" id="UP000015103"/>
    </source>
</evidence>
<feature type="binding site" evidence="6">
    <location>
        <position position="268"/>
    </location>
    <ligand>
        <name>S-adenosyl-L-methionine</name>
        <dbReference type="ChEBI" id="CHEBI:59789"/>
    </ligand>
</feature>
<keyword evidence="2 6" id="KW-0808">Transferase</keyword>
<dbReference type="InterPro" id="IPR025714">
    <property type="entry name" value="Methyltranfer_dom"/>
</dbReference>
<dbReference type="Pfam" id="PF13847">
    <property type="entry name" value="Methyltransf_31"/>
    <property type="match status" value="1"/>
</dbReference>
<dbReference type="PROSITE" id="PS51687">
    <property type="entry name" value="SAM_MT_RNA_M5U"/>
    <property type="match status" value="1"/>
</dbReference>
<dbReference type="eggNOG" id="KOG2187">
    <property type="taxonomic scope" value="Eukaryota"/>
</dbReference>
<dbReference type="STRING" id="13249.T1HR62"/>
<dbReference type="InterPro" id="IPR029063">
    <property type="entry name" value="SAM-dependent_MTases_sf"/>
</dbReference>
<dbReference type="SUPFAM" id="SSF53335">
    <property type="entry name" value="S-adenosyl-L-methionine-dependent methyltransferases"/>
    <property type="match status" value="1"/>
</dbReference>
<dbReference type="Proteomes" id="UP000015103">
    <property type="component" value="Unassembled WGS sequence"/>
</dbReference>
<evidence type="ECO:0000256" key="3">
    <source>
        <dbReference type="ARBA" id="ARBA00022691"/>
    </source>
</evidence>
<comment type="catalytic activity">
    <reaction evidence="5">
        <text>uridine(54) in tRNA + S-adenosyl-L-methionine = 5-methyluridine(54) in tRNA + S-adenosyl-L-homocysteine + H(+)</text>
        <dbReference type="Rhea" id="RHEA:42712"/>
        <dbReference type="Rhea" id="RHEA-COMP:10167"/>
        <dbReference type="Rhea" id="RHEA-COMP:10193"/>
        <dbReference type="ChEBI" id="CHEBI:15378"/>
        <dbReference type="ChEBI" id="CHEBI:57856"/>
        <dbReference type="ChEBI" id="CHEBI:59789"/>
        <dbReference type="ChEBI" id="CHEBI:65315"/>
        <dbReference type="ChEBI" id="CHEBI:74447"/>
        <dbReference type="EC" id="2.1.1.35"/>
    </reaction>
    <physiologicalReaction direction="left-to-right" evidence="5">
        <dbReference type="Rhea" id="RHEA:42713"/>
    </physiologicalReaction>
</comment>
<comment type="caution">
    <text evidence="6">Lacks conserved residue(s) required for the propagation of feature annotation.</text>
</comment>
<evidence type="ECO:0000313" key="8">
    <source>
        <dbReference type="EnsemblMetazoa" id="RPRC006532-PA"/>
    </source>
</evidence>
<dbReference type="InParanoid" id="T1HR62"/>
<dbReference type="InterPro" id="IPR010280">
    <property type="entry name" value="U5_MeTrfase_fam"/>
</dbReference>
<dbReference type="PANTHER" id="PTHR45904:SF1">
    <property type="entry name" value="TRNA (URACIL-5-)-METHYLTRANSFERASE HOMOLOG B"/>
    <property type="match status" value="1"/>
</dbReference>
<dbReference type="PANTHER" id="PTHR45904">
    <property type="entry name" value="TRNA (URACIL-5-)-METHYLTRANSFERASE"/>
    <property type="match status" value="1"/>
</dbReference>
<accession>T1HR62</accession>
<keyword evidence="9" id="KW-1185">Reference proteome</keyword>
<evidence type="ECO:0000259" key="7">
    <source>
        <dbReference type="Pfam" id="PF13847"/>
    </source>
</evidence>
<evidence type="ECO:0000256" key="4">
    <source>
        <dbReference type="ARBA" id="ARBA00033763"/>
    </source>
</evidence>
<keyword evidence="3 6" id="KW-0949">S-adenosyl-L-methionine</keyword>
<dbReference type="RefSeq" id="XP_073982689.1">
    <property type="nucleotide sequence ID" value="XM_074126588.1"/>
</dbReference>
<dbReference type="CDD" id="cd02440">
    <property type="entry name" value="AdoMet_MTases"/>
    <property type="match status" value="1"/>
</dbReference>
<reference evidence="8" key="1">
    <citation type="submission" date="2015-05" db="UniProtKB">
        <authorList>
            <consortium name="EnsemblMetazoa"/>
        </authorList>
    </citation>
    <scope>IDENTIFICATION</scope>
</reference>
<evidence type="ECO:0000256" key="2">
    <source>
        <dbReference type="ARBA" id="ARBA00022679"/>
    </source>
</evidence>
<dbReference type="GO" id="GO:0030697">
    <property type="term" value="F:tRNA (uracil(54)-C5)-methyltransferase activity, S-adenosyl methionine-dependent"/>
    <property type="evidence" value="ECO:0007669"/>
    <property type="project" value="UniProtKB-EC"/>
</dbReference>
<dbReference type="HOGENOM" id="CLU_014689_4_0_1"/>
<evidence type="ECO:0000256" key="1">
    <source>
        <dbReference type="ARBA" id="ARBA00022603"/>
    </source>
</evidence>
<keyword evidence="1 6" id="KW-0489">Methyltransferase</keyword>
<proteinExistence type="inferred from homology"/>
<dbReference type="EMBL" id="ACPB03012182">
    <property type="status" value="NOT_ANNOTATED_CDS"/>
    <property type="molecule type" value="Genomic_DNA"/>
</dbReference>
<evidence type="ECO:0000256" key="6">
    <source>
        <dbReference type="PROSITE-ProRule" id="PRU01024"/>
    </source>
</evidence>
<dbReference type="FunCoup" id="T1HR62">
    <property type="interactions" value="1511"/>
</dbReference>
<organism evidence="8 9">
    <name type="scientific">Rhodnius prolixus</name>
    <name type="common">Triatomid bug</name>
    <dbReference type="NCBI Taxonomy" id="13249"/>
    <lineage>
        <taxon>Eukaryota</taxon>
        <taxon>Metazoa</taxon>
        <taxon>Ecdysozoa</taxon>
        <taxon>Arthropoda</taxon>
        <taxon>Hexapoda</taxon>
        <taxon>Insecta</taxon>
        <taxon>Pterygota</taxon>
        <taxon>Neoptera</taxon>
        <taxon>Paraneoptera</taxon>
        <taxon>Hemiptera</taxon>
        <taxon>Heteroptera</taxon>
        <taxon>Panheteroptera</taxon>
        <taxon>Cimicomorpha</taxon>
        <taxon>Reduviidae</taxon>
        <taxon>Triatominae</taxon>
        <taxon>Rhodnius</taxon>
    </lineage>
</organism>
<feature type="domain" description="Methyltransferase" evidence="7">
    <location>
        <begin position="288"/>
        <end position="359"/>
    </location>
</feature>
<dbReference type="GeneID" id="141453397"/>
<dbReference type="Gene3D" id="3.40.50.150">
    <property type="entry name" value="Vaccinia Virus protein VP39"/>
    <property type="match status" value="1"/>
</dbReference>
<dbReference type="EC" id="2.1.1.35" evidence="4"/>
<dbReference type="VEuPathDB" id="VectorBase:RPRC006532"/>
<dbReference type="InterPro" id="IPR045850">
    <property type="entry name" value="TRM2_met"/>
</dbReference>
<dbReference type="AlphaFoldDB" id="T1HR62"/>
<evidence type="ECO:0000256" key="5">
    <source>
        <dbReference type="ARBA" id="ARBA00047278"/>
    </source>
</evidence>
<protein>
    <recommendedName>
        <fullName evidence="4">tRNA (uracil(54)-C(5))-methyltransferase</fullName>
        <ecNumber evidence="4">2.1.1.35</ecNumber>
    </recommendedName>
</protein>